<dbReference type="AlphaFoldDB" id="A0A238HD90"/>
<sequence length="914" mass="101141">MARRIRRFRRCVAAAGSSKCRGMNAHSTPRSNKPPLPLSTAAQLARDDICKRIARTAPVKLILVCAPAGYGKTSTMAQVREQFETNGIDTAWLTLDAADNDTSRFIARLAAAMTKIACDHVPHGAPVELLRRLSTHDAPYAIFLDDFERIQEPVVLGLVRELIEQLPREGRLVIGTRSQPDLSLSRLRAHGQLLDIDIGDLRLSLSDTERYFALHPQLQLASQAVQQLHRKTEGWVAALSLAATALQRQLHTDEFIERFSGSYCPIATYLAEAVFWQQNDATRRFLLRTSILRKLEVPLCDELVPDCNSLLMLENLEADNLFVTPLPGLEGTDRAWRYHSLFNDFLRARLADEQLEQVARLHLAASGWYEARGRMVNAIDHAIDGGDLAHATSLLVRHVESFIEQGRLRLLARWLTALPDHLIANEPLLLVAAIWADCFSHGPAQALARLEASACERSTVPAVQDHAAALRPLLLAMMDRFDEALAAGRHSLRQARNSADEHGFATILLTNTMACIHALVDEPAQSHRLLDVAHQASQGDRLTTRFTESMQGILDLREGRVRQAAARFRMAAGEAHGTGYNHAHGNAWAGVLYASTVYEGGQLDQALRLLNVYSPLVRDIALPDHVIISHTLRSRIAFQQGDVDGAKQVLAELECLGHQRELPRLVITARLEHARLLLMQGHGLAARETLERADSPALWERVRTLCLPWHDVDDLAIGQLRWEIAFGNATAALPKLAAEIATATQSARRRRALKLRVLQALAQHRCTDIASALQTGQAVLHEACTDGFVRLVLDEGAALVPLLQRLYRDLQEQSGRGDPIFGDYLLRLLHGLGVSASQHEAADTDGDLSGGNLTRQEVRILHLLAEGYSNGAMAEKLNISDSTVRTHLRSINLKLDVHNRIQAVAAARRRAVIQ</sequence>
<dbReference type="SUPFAM" id="SSF52540">
    <property type="entry name" value="P-loop containing nucleoside triphosphate hydrolases"/>
    <property type="match status" value="1"/>
</dbReference>
<name>A0A238HD90_9BURK</name>
<dbReference type="InterPro" id="IPR041617">
    <property type="entry name" value="TPR_MalT"/>
</dbReference>
<dbReference type="PANTHER" id="PTHR44688:SF16">
    <property type="entry name" value="DNA-BINDING TRANSCRIPTIONAL ACTIVATOR DEVR_DOSR"/>
    <property type="match status" value="1"/>
</dbReference>
<feature type="domain" description="HTH luxR-type" evidence="4">
    <location>
        <begin position="846"/>
        <end position="911"/>
    </location>
</feature>
<gene>
    <name evidence="5" type="ORF">BSIN_5318</name>
</gene>
<dbReference type="InterPro" id="IPR036388">
    <property type="entry name" value="WH-like_DNA-bd_sf"/>
</dbReference>
<dbReference type="Gene3D" id="1.10.10.10">
    <property type="entry name" value="Winged helix-like DNA-binding domain superfamily/Winged helix DNA-binding domain"/>
    <property type="match status" value="1"/>
</dbReference>
<dbReference type="CDD" id="cd06170">
    <property type="entry name" value="LuxR_C_like"/>
    <property type="match status" value="1"/>
</dbReference>
<dbReference type="GO" id="GO:0006355">
    <property type="term" value="P:regulation of DNA-templated transcription"/>
    <property type="evidence" value="ECO:0007669"/>
    <property type="project" value="InterPro"/>
</dbReference>
<accession>A0A238HD90</accession>
<dbReference type="InterPro" id="IPR027417">
    <property type="entry name" value="P-loop_NTPase"/>
</dbReference>
<dbReference type="Gene3D" id="1.25.40.10">
    <property type="entry name" value="Tetratricopeptide repeat domain"/>
    <property type="match status" value="1"/>
</dbReference>
<evidence type="ECO:0000313" key="5">
    <source>
        <dbReference type="EMBL" id="SMG03190.1"/>
    </source>
</evidence>
<dbReference type="SUPFAM" id="SSF46894">
    <property type="entry name" value="C-terminal effector domain of the bipartite response regulators"/>
    <property type="match status" value="1"/>
</dbReference>
<dbReference type="Proteomes" id="UP000198460">
    <property type="component" value="Unassembled WGS sequence"/>
</dbReference>
<keyword evidence="1" id="KW-0805">Transcription regulation</keyword>
<evidence type="ECO:0000313" key="6">
    <source>
        <dbReference type="Proteomes" id="UP000198460"/>
    </source>
</evidence>
<dbReference type="PROSITE" id="PS50043">
    <property type="entry name" value="HTH_LUXR_2"/>
    <property type="match status" value="1"/>
</dbReference>
<dbReference type="EMBL" id="FXAN01000131">
    <property type="protein sequence ID" value="SMG03190.1"/>
    <property type="molecule type" value="Genomic_DNA"/>
</dbReference>
<dbReference type="SMART" id="SM00421">
    <property type="entry name" value="HTH_LUXR"/>
    <property type="match status" value="1"/>
</dbReference>
<dbReference type="PRINTS" id="PR00038">
    <property type="entry name" value="HTHLUXR"/>
</dbReference>
<evidence type="ECO:0000259" key="4">
    <source>
        <dbReference type="PROSITE" id="PS50043"/>
    </source>
</evidence>
<dbReference type="Pfam" id="PF17874">
    <property type="entry name" value="TPR_MalT"/>
    <property type="match status" value="1"/>
</dbReference>
<evidence type="ECO:0000256" key="3">
    <source>
        <dbReference type="ARBA" id="ARBA00023163"/>
    </source>
</evidence>
<evidence type="ECO:0000256" key="2">
    <source>
        <dbReference type="ARBA" id="ARBA00023125"/>
    </source>
</evidence>
<keyword evidence="3" id="KW-0804">Transcription</keyword>
<proteinExistence type="predicted"/>
<dbReference type="InterPro" id="IPR059106">
    <property type="entry name" value="WHD_MalT"/>
</dbReference>
<dbReference type="Pfam" id="PF25873">
    <property type="entry name" value="WHD_MalT"/>
    <property type="match status" value="1"/>
</dbReference>
<protein>
    <submittedName>
        <fullName evidence="5">Regulatory protein, LuxR:Tetratricopeptide TPR_4</fullName>
    </submittedName>
</protein>
<dbReference type="Gene3D" id="3.40.50.300">
    <property type="entry name" value="P-loop containing nucleotide triphosphate hydrolases"/>
    <property type="match status" value="1"/>
</dbReference>
<keyword evidence="2" id="KW-0238">DNA-binding</keyword>
<evidence type="ECO:0000256" key="1">
    <source>
        <dbReference type="ARBA" id="ARBA00023015"/>
    </source>
</evidence>
<dbReference type="InterPro" id="IPR011990">
    <property type="entry name" value="TPR-like_helical_dom_sf"/>
</dbReference>
<reference evidence="5 6" key="1">
    <citation type="submission" date="2017-04" db="EMBL/GenBank/DDBJ databases">
        <authorList>
            <person name="Afonso C.L."/>
            <person name="Miller P.J."/>
            <person name="Scott M.A."/>
            <person name="Spackman E."/>
            <person name="Goraichik I."/>
            <person name="Dimitrov K.M."/>
            <person name="Suarez D.L."/>
            <person name="Swayne D.E."/>
        </authorList>
    </citation>
    <scope>NUCLEOTIDE SEQUENCE [LARGE SCALE GENOMIC DNA]</scope>
    <source>
        <strain evidence="5">LMG 28154</strain>
    </source>
</reference>
<dbReference type="InterPro" id="IPR000792">
    <property type="entry name" value="Tscrpt_reg_LuxR_C"/>
</dbReference>
<dbReference type="PANTHER" id="PTHR44688">
    <property type="entry name" value="DNA-BINDING TRANSCRIPTIONAL ACTIVATOR DEVR_DOSR"/>
    <property type="match status" value="1"/>
</dbReference>
<dbReference type="GO" id="GO:0003677">
    <property type="term" value="F:DNA binding"/>
    <property type="evidence" value="ECO:0007669"/>
    <property type="project" value="UniProtKB-KW"/>
</dbReference>
<organism evidence="5 6">
    <name type="scientific">Burkholderia singularis</name>
    <dbReference type="NCBI Taxonomy" id="1503053"/>
    <lineage>
        <taxon>Bacteria</taxon>
        <taxon>Pseudomonadati</taxon>
        <taxon>Pseudomonadota</taxon>
        <taxon>Betaproteobacteria</taxon>
        <taxon>Burkholderiales</taxon>
        <taxon>Burkholderiaceae</taxon>
        <taxon>Burkholderia</taxon>
        <taxon>pseudomallei group</taxon>
    </lineage>
</organism>
<dbReference type="Pfam" id="PF00196">
    <property type="entry name" value="GerE"/>
    <property type="match status" value="1"/>
</dbReference>
<dbReference type="InterPro" id="IPR016032">
    <property type="entry name" value="Sig_transdc_resp-reg_C-effctor"/>
</dbReference>